<protein>
    <submittedName>
        <fullName evidence="2">Uncharacterized protein</fullName>
    </submittedName>
</protein>
<dbReference type="Proteomes" id="UP000435112">
    <property type="component" value="Unassembled WGS sequence"/>
</dbReference>
<proteinExistence type="predicted"/>
<comment type="caution">
    <text evidence="2">The sequence shown here is derived from an EMBL/GenBank/DDBJ whole genome shotgun (WGS) entry which is preliminary data.</text>
</comment>
<feature type="region of interest" description="Disordered" evidence="1">
    <location>
        <begin position="1"/>
        <end position="38"/>
    </location>
</feature>
<evidence type="ECO:0000313" key="3">
    <source>
        <dbReference type="Proteomes" id="UP000435112"/>
    </source>
</evidence>
<sequence length="120" mass="13110">MPRELRVKAKVNALAGSDSSDKDEPVESSEENQGSWRGPCAAQNAFRILGRPAVLPGSLRTEHAPGQLCGNHRVHPCGQVHVVRQAGVEAILVEMDGVSSTDRWWHYVCSVLEAHVHPKL</sequence>
<evidence type="ECO:0000256" key="1">
    <source>
        <dbReference type="SAM" id="MobiDB-lite"/>
    </source>
</evidence>
<evidence type="ECO:0000313" key="2">
    <source>
        <dbReference type="EMBL" id="KAE8999572.1"/>
    </source>
</evidence>
<organism evidence="2 3">
    <name type="scientific">Phytophthora rubi</name>
    <dbReference type="NCBI Taxonomy" id="129364"/>
    <lineage>
        <taxon>Eukaryota</taxon>
        <taxon>Sar</taxon>
        <taxon>Stramenopiles</taxon>
        <taxon>Oomycota</taxon>
        <taxon>Peronosporomycetes</taxon>
        <taxon>Peronosporales</taxon>
        <taxon>Peronosporaceae</taxon>
        <taxon>Phytophthora</taxon>
    </lineage>
</organism>
<gene>
    <name evidence="2" type="ORF">PR002_g18416</name>
</gene>
<dbReference type="AlphaFoldDB" id="A0A6A3K0D1"/>
<accession>A0A6A3K0D1</accession>
<name>A0A6A3K0D1_9STRA</name>
<dbReference type="OrthoDB" id="10270288at2759"/>
<reference evidence="2 3" key="1">
    <citation type="submission" date="2018-09" db="EMBL/GenBank/DDBJ databases">
        <title>Genomic investigation of the strawberry pathogen Phytophthora fragariae indicates pathogenicity is determined by transcriptional variation in three key races.</title>
        <authorList>
            <person name="Adams T.M."/>
            <person name="Armitage A.D."/>
            <person name="Sobczyk M.K."/>
            <person name="Bates H.J."/>
            <person name="Dunwell J.M."/>
            <person name="Nellist C.F."/>
            <person name="Harrison R.J."/>
        </authorList>
    </citation>
    <scope>NUCLEOTIDE SEQUENCE [LARGE SCALE GENOMIC DNA]</scope>
    <source>
        <strain evidence="2 3">SCRP324</strain>
    </source>
</reference>
<dbReference type="EMBL" id="QXFU01001573">
    <property type="protein sequence ID" value="KAE8999572.1"/>
    <property type="molecule type" value="Genomic_DNA"/>
</dbReference>